<organism evidence="1 2">
    <name type="scientific">Hohenbuehelia grisea</name>
    <dbReference type="NCBI Taxonomy" id="104357"/>
    <lineage>
        <taxon>Eukaryota</taxon>
        <taxon>Fungi</taxon>
        <taxon>Dikarya</taxon>
        <taxon>Basidiomycota</taxon>
        <taxon>Agaricomycotina</taxon>
        <taxon>Agaricomycetes</taxon>
        <taxon>Agaricomycetidae</taxon>
        <taxon>Agaricales</taxon>
        <taxon>Pleurotineae</taxon>
        <taxon>Pleurotaceae</taxon>
        <taxon>Hohenbuehelia</taxon>
    </lineage>
</organism>
<comment type="caution">
    <text evidence="1">The sequence shown here is derived from an EMBL/GenBank/DDBJ whole genome shotgun (WGS) entry which is preliminary data.</text>
</comment>
<dbReference type="Proteomes" id="UP001556367">
    <property type="component" value="Unassembled WGS sequence"/>
</dbReference>
<protein>
    <recommendedName>
        <fullName evidence="3">C2H2-type domain-containing protein</fullName>
    </recommendedName>
</protein>
<proteinExistence type="predicted"/>
<name>A0ABR3IY70_9AGAR</name>
<sequence>MRVDQQQQRTHSLHCSKGSYKYYSALTYPSALLASLNTFVQRACTPTPPNWHYLAIFTMIDYTDTVLRSKGCDQQGVKALWVTFDRNEWPFELHVVGCSPFRFCIQGTSYICETCLSHGKCPPLRSELAAIRHVINTALHNPVTYPCPQAGCSFRSLRIGGLNTHLKKLHKIPKMQIDLMRIPSQRLFSTRAVQPHWTGPCASQMPVASPKLPSNDDTIKFQAVPPLSASTWAPFQSPRPQDILRAYEIYQMLFPELLAGNCGSWDVPSSAEPPVEPLLPDHVLFDWINEDAVAH</sequence>
<gene>
    <name evidence="1" type="ORF">HGRIS_010805</name>
</gene>
<evidence type="ECO:0008006" key="3">
    <source>
        <dbReference type="Google" id="ProtNLM"/>
    </source>
</evidence>
<evidence type="ECO:0000313" key="1">
    <source>
        <dbReference type="EMBL" id="KAL0948197.1"/>
    </source>
</evidence>
<dbReference type="EMBL" id="JASNQZ010000014">
    <property type="protein sequence ID" value="KAL0948197.1"/>
    <property type="molecule type" value="Genomic_DNA"/>
</dbReference>
<reference evidence="2" key="1">
    <citation type="submission" date="2024-06" db="EMBL/GenBank/DDBJ databases">
        <title>Multi-omics analyses provide insights into the biosynthesis of the anticancer antibiotic pleurotin in Hohenbuehelia grisea.</title>
        <authorList>
            <person name="Weaver J.A."/>
            <person name="Alberti F."/>
        </authorList>
    </citation>
    <scope>NUCLEOTIDE SEQUENCE [LARGE SCALE GENOMIC DNA]</scope>
    <source>
        <strain evidence="2">T-177</strain>
    </source>
</reference>
<evidence type="ECO:0000313" key="2">
    <source>
        <dbReference type="Proteomes" id="UP001556367"/>
    </source>
</evidence>
<keyword evidence="2" id="KW-1185">Reference proteome</keyword>
<accession>A0ABR3IY70</accession>